<dbReference type="EMBL" id="PREZ01000006">
    <property type="protein sequence ID" value="PPA69305.1"/>
    <property type="molecule type" value="Genomic_DNA"/>
</dbReference>
<dbReference type="OrthoDB" id="9801679at2"/>
<evidence type="ECO:0000313" key="5">
    <source>
        <dbReference type="Proteomes" id="UP000239047"/>
    </source>
</evidence>
<feature type="region of interest" description="Disordered" evidence="1">
    <location>
        <begin position="1216"/>
        <end position="1237"/>
    </location>
</feature>
<dbReference type="PANTHER" id="PTHR42834:SF1">
    <property type="entry name" value="ENDONUCLEASE_EXONUCLEASE_PHOSPHATASE FAMILY PROTEIN (AFU_ORTHOLOGUE AFUA_3G09210)"/>
    <property type="match status" value="1"/>
</dbReference>
<evidence type="ECO:0000259" key="2">
    <source>
        <dbReference type="Pfam" id="PF13290"/>
    </source>
</evidence>
<dbReference type="Pfam" id="PF13290">
    <property type="entry name" value="CHB_HEX_C_1"/>
    <property type="match status" value="2"/>
</dbReference>
<keyword evidence="4" id="KW-0540">Nuclease</keyword>
<organism evidence="4 5">
    <name type="scientific">Jeotgalibacillus proteolyticus</name>
    <dbReference type="NCBI Taxonomy" id="2082395"/>
    <lineage>
        <taxon>Bacteria</taxon>
        <taxon>Bacillati</taxon>
        <taxon>Bacillota</taxon>
        <taxon>Bacilli</taxon>
        <taxon>Bacillales</taxon>
        <taxon>Caryophanaceae</taxon>
        <taxon>Jeotgalibacillus</taxon>
    </lineage>
</organism>
<dbReference type="InterPro" id="IPR036691">
    <property type="entry name" value="Endo/exonu/phosph_ase_sf"/>
</dbReference>
<dbReference type="SUPFAM" id="SSF56219">
    <property type="entry name" value="DNase I-like"/>
    <property type="match status" value="1"/>
</dbReference>
<sequence length="1237" mass="133243">MEVMHVMDRFKKQISRLVVLVMILSLMAPFTQVSKAASTFTETFNNLNLSGTSYVNGSFTGDNDVEWSYTGGRISNNDASFNIDGNGIMFRDVGAGISSSQIEGGISSLSIDTKAAFTTTNQRVLEVYVNDELVGTTDNVLAGQGPSTFTFDDIDVRGPFDLKFVKVGSGSQIVLDNITWTSNDEDPTKVSPVQASIPSGQIPAGEMVSFTTSTQDAEIYYSLNGGEETLYTEPIQINEDSVFDVYATSEALDNSDVSTYTYQVVQASTIKEARDNEPGSTVITSGVVTAVFAQGGANNIYMQDDEAGIVVRSTAVVEPGDRISVLGVLEDYNGLAQISAAPANVTVTAQEDVPATQAVPASGLSEAQEGMLVTASNVAIQSFASGNYNGVDENGNATVIRPVDPAITFDTGSTYESVTGVVGEYRGTYQLVPRTSSDVIFDSNQVSEVTADPAGGFVSAGDKIQLETATEGAAIYFTTDGSEPTVNSEQYVDGVELTKDSTVKAIAVKEGMTTSKIASFSYIIQKDEIRIHDIQGADHYSPYVGLAVADVQGVVTYVVNRNSFYMQSIEPDEDPRTSEGILVYRPSHGMIKGNHVKASGTVMEFFVEGYSDRAQNDLPVTQINASAVTKVADIVPIPDPIIIGGPEGVDIPTQIIDNDNLTAFEPEEDGIDFYESIEGMLVEVVEGTVSGPQKYGEVAVITNRGDEAYTQAGGALLKADDFNPERVTLDIDDERLVVKTGDTIATPAVGVMSYGFGKYKVLAGSGTVPTFADGGLEPASTTIVPNDEQLSIASYNIENFSANPSFTSNEKVTRIAQSFISDLNSPDIIGLTEVQDNNGSVDNGTVEADESYQRLINEIIRLGGPEYAYTDVAPEDKKDGGEPGGNIRNGFLYNPERVELTEGTRGTANEAINYVDGELTLNPGRIDPAGFVNTRKPLVAEFTFNGEEVIVIANHFNSKGGDQPLFGQNQPPVLGSEVQRIQLARIVNAFVQDVQAQTPDANIVVLGDLNDFEFSAPVQVLKGEELINLVETIEKEKRYTYNYEGNAQVLDHILVTNNLADRSEFDIVHINSDFMEAHGRASDHDPLLAQIDLREAAQPEEPGEEQKVIDLADYKDKKLNIFEDNVHIVASEKVKVKELSIRGTNVTFSGKGFKDIDVSLHPKKAGGEYDFTGETIKFVEVKHKNVSLLKGAENIKEIEVKGSAKKADILYLDSKGNEIDPFSKGKDKGKDKGNKAS</sequence>
<name>A0A2S5G8N6_9BACL</name>
<reference evidence="4 5" key="1">
    <citation type="submission" date="2018-02" db="EMBL/GenBank/DDBJ databases">
        <title>Jeotgalibacillus proteolyticum sp. nov. a protease producing bacterium isolated from ocean sediments of Laizhou Bay.</title>
        <authorList>
            <person name="Li Y."/>
        </authorList>
    </citation>
    <scope>NUCLEOTIDE SEQUENCE [LARGE SCALE GENOMIC DNA]</scope>
    <source>
        <strain evidence="4 5">22-7</strain>
    </source>
</reference>
<dbReference type="InterPro" id="IPR059177">
    <property type="entry name" value="GH29D-like_dom"/>
</dbReference>
<dbReference type="CDD" id="cd04486">
    <property type="entry name" value="YhcR_OBF_like"/>
    <property type="match status" value="2"/>
</dbReference>
<dbReference type="GO" id="GO:0004519">
    <property type="term" value="F:endonuclease activity"/>
    <property type="evidence" value="ECO:0007669"/>
    <property type="project" value="UniProtKB-KW"/>
</dbReference>
<protein>
    <submittedName>
        <fullName evidence="4">Endonuclease</fullName>
    </submittedName>
</protein>
<keyword evidence="4" id="KW-0255">Endonuclease</keyword>
<dbReference type="Pfam" id="PF19580">
    <property type="entry name" value="Exo_endo_phos_3"/>
    <property type="match status" value="1"/>
</dbReference>
<evidence type="ECO:0000256" key="1">
    <source>
        <dbReference type="SAM" id="MobiDB-lite"/>
    </source>
</evidence>
<evidence type="ECO:0000259" key="3">
    <source>
        <dbReference type="Pfam" id="PF19580"/>
    </source>
</evidence>
<dbReference type="Gene3D" id="3.60.10.10">
    <property type="entry name" value="Endonuclease/exonuclease/phosphatase"/>
    <property type="match status" value="1"/>
</dbReference>
<evidence type="ECO:0000313" key="4">
    <source>
        <dbReference type="EMBL" id="PPA69305.1"/>
    </source>
</evidence>
<dbReference type="PANTHER" id="PTHR42834">
    <property type="entry name" value="ENDONUCLEASE/EXONUCLEASE/PHOSPHATASE FAMILY PROTEIN (AFU_ORTHOLOGUE AFUA_3G09210)"/>
    <property type="match status" value="1"/>
</dbReference>
<keyword evidence="4" id="KW-0378">Hydrolase</keyword>
<dbReference type="CDD" id="cd10283">
    <property type="entry name" value="MnuA_DNase1-like"/>
    <property type="match status" value="1"/>
</dbReference>
<accession>A0A2S5G8N6</accession>
<comment type="caution">
    <text evidence="4">The sequence shown here is derived from an EMBL/GenBank/DDBJ whole genome shotgun (WGS) entry which is preliminary data.</text>
</comment>
<feature type="domain" description="GH29D-like beta-sandwich" evidence="2">
    <location>
        <begin position="198"/>
        <end position="259"/>
    </location>
</feature>
<gene>
    <name evidence="4" type="ORF">C4B60_16025</name>
</gene>
<dbReference type="InterPro" id="IPR005135">
    <property type="entry name" value="Endo/exonuclease/phosphatase"/>
</dbReference>
<dbReference type="AlphaFoldDB" id="A0A2S5G8N6"/>
<feature type="domain" description="GH29D-like beta-sandwich" evidence="2">
    <location>
        <begin position="453"/>
        <end position="518"/>
    </location>
</feature>
<proteinExistence type="predicted"/>
<feature type="domain" description="Endonuclease/exonuclease/phosphatase" evidence="3">
    <location>
        <begin position="933"/>
        <end position="1068"/>
    </location>
</feature>
<dbReference type="Proteomes" id="UP000239047">
    <property type="component" value="Unassembled WGS sequence"/>
</dbReference>
<keyword evidence="5" id="KW-1185">Reference proteome</keyword>